<evidence type="ECO:0000313" key="9">
    <source>
        <dbReference type="Proteomes" id="UP000504609"/>
    </source>
</evidence>
<dbReference type="RefSeq" id="XP_022947669.1">
    <property type="nucleotide sequence ID" value="XM_023091901.1"/>
</dbReference>
<evidence type="ECO:0000259" key="8">
    <source>
        <dbReference type="Pfam" id="PF00892"/>
    </source>
</evidence>
<dbReference type="Pfam" id="PF00892">
    <property type="entry name" value="EamA"/>
    <property type="match status" value="2"/>
</dbReference>
<gene>
    <name evidence="10" type="primary">LOC111451464</name>
</gene>
<dbReference type="GO" id="GO:0016020">
    <property type="term" value="C:membrane"/>
    <property type="evidence" value="ECO:0007669"/>
    <property type="project" value="UniProtKB-SubCell"/>
</dbReference>
<dbReference type="KEGG" id="cmos:111451464"/>
<organism evidence="9 10">
    <name type="scientific">Cucurbita moschata</name>
    <name type="common">Winter crookneck squash</name>
    <name type="synonym">Cucurbita pepo var. moschata</name>
    <dbReference type="NCBI Taxonomy" id="3662"/>
    <lineage>
        <taxon>Eukaryota</taxon>
        <taxon>Viridiplantae</taxon>
        <taxon>Streptophyta</taxon>
        <taxon>Embryophyta</taxon>
        <taxon>Tracheophyta</taxon>
        <taxon>Spermatophyta</taxon>
        <taxon>Magnoliopsida</taxon>
        <taxon>eudicotyledons</taxon>
        <taxon>Gunneridae</taxon>
        <taxon>Pentapetalae</taxon>
        <taxon>rosids</taxon>
        <taxon>fabids</taxon>
        <taxon>Cucurbitales</taxon>
        <taxon>Cucurbitaceae</taxon>
        <taxon>Cucurbiteae</taxon>
        <taxon>Cucurbita</taxon>
    </lineage>
</organism>
<evidence type="ECO:0000256" key="7">
    <source>
        <dbReference type="SAM" id="MobiDB-lite"/>
    </source>
</evidence>
<dbReference type="Proteomes" id="UP000504609">
    <property type="component" value="Unplaced"/>
</dbReference>
<feature type="domain" description="EamA" evidence="8">
    <location>
        <begin position="40"/>
        <end position="164"/>
    </location>
</feature>
<dbReference type="PANTHER" id="PTHR31218">
    <property type="entry name" value="WAT1-RELATED PROTEIN"/>
    <property type="match status" value="1"/>
</dbReference>
<feature type="transmembrane region" description="Helical" evidence="6">
    <location>
        <begin position="338"/>
        <end position="356"/>
    </location>
</feature>
<comment type="similarity">
    <text evidence="2 6">Belongs to the drug/metabolite transporter (DMT) superfamily. Plant drug/metabolite exporter (P-DME) (TC 2.A.7.4) family.</text>
</comment>
<feature type="transmembrane region" description="Helical" evidence="6">
    <location>
        <begin position="100"/>
        <end position="122"/>
    </location>
</feature>
<comment type="subcellular location">
    <subcellularLocation>
        <location evidence="1 6">Membrane</location>
        <topology evidence="1 6">Multi-pass membrane protein</topology>
    </subcellularLocation>
</comment>
<evidence type="ECO:0000256" key="4">
    <source>
        <dbReference type="ARBA" id="ARBA00022989"/>
    </source>
</evidence>
<dbReference type="InterPro" id="IPR037185">
    <property type="entry name" value="EmrE-like"/>
</dbReference>
<keyword evidence="3 6" id="KW-0812">Transmembrane</keyword>
<feature type="transmembrane region" description="Helical" evidence="6">
    <location>
        <begin position="215"/>
        <end position="235"/>
    </location>
</feature>
<dbReference type="GO" id="GO:0022857">
    <property type="term" value="F:transmembrane transporter activity"/>
    <property type="evidence" value="ECO:0007669"/>
    <property type="project" value="InterPro"/>
</dbReference>
<sequence length="398" mass="43502">MDGYTPMIPGVSINTSLFINTNNPTHFTHPHHMEHNKPLAAAILIQTIYAAMFLLSKAAFDGGMNNFIFTFYRQAFATISLSPITFFFKWKTAPPLTFFTFCKIFLLSFVGIAVSLNLYGIALVYTSATLAAATTNCLPVITFFVALLLRLEVLRLKSIAGIAKLAGIVLCVGGVGVLAFYKGPQLKWFNNHHLFSAHNAATHAHSATASSTSSWLKGCFLMLSSNTLWGIWIVLQTFVLKSYPSKLVLTNLQCLLSSFQTFAIAIAMERDPKEWKLGWDVRLLSVAYCGVVVTAVTYCLQAWIIEKKGPVFLAMSTPFSLVITTVCSAILLGDNITLGSGLGGILLVGGLYFVLWGKSKEQKISEGLKEGGKECSMQQHKENTKLGDENSASPIENV</sequence>
<evidence type="ECO:0000256" key="1">
    <source>
        <dbReference type="ARBA" id="ARBA00004141"/>
    </source>
</evidence>
<keyword evidence="4 6" id="KW-1133">Transmembrane helix</keyword>
<feature type="compositionally biased region" description="Basic and acidic residues" evidence="7">
    <location>
        <begin position="367"/>
        <end position="388"/>
    </location>
</feature>
<name>A0A6J1G7I5_CUCMO</name>
<evidence type="ECO:0000313" key="10">
    <source>
        <dbReference type="RefSeq" id="XP_022947669.1"/>
    </source>
</evidence>
<proteinExistence type="inferred from homology"/>
<keyword evidence="9" id="KW-1185">Reference proteome</keyword>
<feature type="transmembrane region" description="Helical" evidence="6">
    <location>
        <begin position="71"/>
        <end position="88"/>
    </location>
</feature>
<dbReference type="SUPFAM" id="SSF103481">
    <property type="entry name" value="Multidrug resistance efflux transporter EmrE"/>
    <property type="match status" value="2"/>
</dbReference>
<evidence type="ECO:0000256" key="3">
    <source>
        <dbReference type="ARBA" id="ARBA00022692"/>
    </source>
</evidence>
<feature type="transmembrane region" description="Helical" evidence="6">
    <location>
        <begin position="283"/>
        <end position="304"/>
    </location>
</feature>
<feature type="transmembrane region" description="Helical" evidence="6">
    <location>
        <begin position="128"/>
        <end position="149"/>
    </location>
</feature>
<feature type="region of interest" description="Disordered" evidence="7">
    <location>
        <begin position="367"/>
        <end position="398"/>
    </location>
</feature>
<evidence type="ECO:0000256" key="2">
    <source>
        <dbReference type="ARBA" id="ARBA00007635"/>
    </source>
</evidence>
<reference evidence="10" key="1">
    <citation type="submission" date="2025-08" db="UniProtKB">
        <authorList>
            <consortium name="RefSeq"/>
        </authorList>
    </citation>
    <scope>IDENTIFICATION</scope>
    <source>
        <tissue evidence="10">Young leaves</tissue>
    </source>
</reference>
<feature type="transmembrane region" description="Helical" evidence="6">
    <location>
        <begin position="311"/>
        <end position="332"/>
    </location>
</feature>
<feature type="transmembrane region" description="Helical" evidence="6">
    <location>
        <begin position="161"/>
        <end position="181"/>
    </location>
</feature>
<dbReference type="InterPro" id="IPR030184">
    <property type="entry name" value="WAT1-related"/>
</dbReference>
<dbReference type="GeneID" id="111451464"/>
<protein>
    <recommendedName>
        <fullName evidence="6">WAT1-related protein</fullName>
    </recommendedName>
</protein>
<feature type="transmembrane region" description="Helical" evidence="6">
    <location>
        <begin position="39"/>
        <end position="59"/>
    </location>
</feature>
<evidence type="ECO:0000256" key="5">
    <source>
        <dbReference type="ARBA" id="ARBA00023136"/>
    </source>
</evidence>
<keyword evidence="5 6" id="KW-0472">Membrane</keyword>
<feature type="domain" description="EamA" evidence="8">
    <location>
        <begin position="217"/>
        <end position="355"/>
    </location>
</feature>
<dbReference type="InterPro" id="IPR000620">
    <property type="entry name" value="EamA_dom"/>
</dbReference>
<dbReference type="AlphaFoldDB" id="A0A6J1G7I5"/>
<evidence type="ECO:0000256" key="6">
    <source>
        <dbReference type="RuleBase" id="RU363077"/>
    </source>
</evidence>
<accession>A0A6J1G7I5</accession>